<reference evidence="3 4" key="1">
    <citation type="submission" date="2019-07" db="EMBL/GenBank/DDBJ databases">
        <title>Draft genome assembly of a fouling barnacle, Amphibalanus amphitrite (Darwin, 1854): The first reference genome for Thecostraca.</title>
        <authorList>
            <person name="Kim W."/>
        </authorList>
    </citation>
    <scope>NUCLEOTIDE SEQUENCE [LARGE SCALE GENOMIC DNA]</scope>
    <source>
        <strain evidence="3">SNU_AA5</strain>
        <tissue evidence="3">Soma without cirri and trophi</tissue>
    </source>
</reference>
<sequence>MSADNNTAAAAANWSGFGSCLLQLDLLQCERLDSGVVCSSEDEQTRTARLFAAQVVLTVLLVPAAVLLNGSVVVTVWLNRQLHTVINTLVVVLCANNAVWTVVPVLLAISPNNRGPTCHATKFIFPATRAAGAASPGPSSSFMSKTLRKTPEMAANIQSLRSSKLGRTPVGPELKIELEGQDAVARYCSRHGAGGSSGTSHRLASPLTEVQTDARAPLPTIREASAGSSTQTLRLAPPARDTSEGCVNLAVIAGSSSSVTIVSEAPNEKQFATISALILAPILLLKGRQPDVDLRASTRGTLNDNSSQETHPRTRPPPAGRSRRVDIVAMLSLSTFLLIFVMSLVPVVALALTLSDNRCAILPSRRLALYLAGIGGAGATTILSPLVLVLFSTDFRQALRRTGRRLARCPRRRHRQRPPRRHPAALAAPQ</sequence>
<evidence type="ECO:0000256" key="1">
    <source>
        <dbReference type="SAM" id="MobiDB-lite"/>
    </source>
</evidence>
<evidence type="ECO:0000313" key="3">
    <source>
        <dbReference type="EMBL" id="KAF0304456.1"/>
    </source>
</evidence>
<proteinExistence type="predicted"/>
<feature type="compositionally biased region" description="Basic residues" evidence="1">
    <location>
        <begin position="409"/>
        <end position="423"/>
    </location>
</feature>
<keyword evidence="4" id="KW-1185">Reference proteome</keyword>
<keyword evidence="2" id="KW-0472">Membrane</keyword>
<feature type="transmembrane region" description="Helical" evidence="2">
    <location>
        <begin position="327"/>
        <end position="355"/>
    </location>
</feature>
<evidence type="ECO:0000313" key="4">
    <source>
        <dbReference type="Proteomes" id="UP000440578"/>
    </source>
</evidence>
<feature type="transmembrane region" description="Helical" evidence="2">
    <location>
        <begin position="55"/>
        <end position="78"/>
    </location>
</feature>
<gene>
    <name evidence="3" type="ORF">FJT64_023710</name>
</gene>
<comment type="caution">
    <text evidence="3">The sequence shown here is derived from an EMBL/GenBank/DDBJ whole genome shotgun (WGS) entry which is preliminary data.</text>
</comment>
<dbReference type="Proteomes" id="UP000440578">
    <property type="component" value="Unassembled WGS sequence"/>
</dbReference>
<feature type="transmembrane region" description="Helical" evidence="2">
    <location>
        <begin position="84"/>
        <end position="109"/>
    </location>
</feature>
<evidence type="ECO:0000256" key="2">
    <source>
        <dbReference type="SAM" id="Phobius"/>
    </source>
</evidence>
<name>A0A6A4WAZ9_AMPAM</name>
<keyword evidence="2" id="KW-0812">Transmembrane</keyword>
<dbReference type="AlphaFoldDB" id="A0A6A4WAZ9"/>
<organism evidence="3 4">
    <name type="scientific">Amphibalanus amphitrite</name>
    <name type="common">Striped barnacle</name>
    <name type="synonym">Balanus amphitrite</name>
    <dbReference type="NCBI Taxonomy" id="1232801"/>
    <lineage>
        <taxon>Eukaryota</taxon>
        <taxon>Metazoa</taxon>
        <taxon>Ecdysozoa</taxon>
        <taxon>Arthropoda</taxon>
        <taxon>Crustacea</taxon>
        <taxon>Multicrustacea</taxon>
        <taxon>Cirripedia</taxon>
        <taxon>Thoracica</taxon>
        <taxon>Thoracicalcarea</taxon>
        <taxon>Balanomorpha</taxon>
        <taxon>Balanoidea</taxon>
        <taxon>Balanidae</taxon>
        <taxon>Amphibalaninae</taxon>
        <taxon>Amphibalanus</taxon>
    </lineage>
</organism>
<keyword evidence="2" id="KW-1133">Transmembrane helix</keyword>
<accession>A0A6A4WAZ9</accession>
<feature type="transmembrane region" description="Helical" evidence="2">
    <location>
        <begin position="367"/>
        <end position="391"/>
    </location>
</feature>
<dbReference type="EMBL" id="VIIS01000845">
    <property type="protein sequence ID" value="KAF0304456.1"/>
    <property type="molecule type" value="Genomic_DNA"/>
</dbReference>
<dbReference type="Gene3D" id="1.20.1070.10">
    <property type="entry name" value="Rhodopsin 7-helix transmembrane proteins"/>
    <property type="match status" value="1"/>
</dbReference>
<protein>
    <submittedName>
        <fullName evidence="3">Uncharacterized protein</fullName>
    </submittedName>
</protein>
<feature type="region of interest" description="Disordered" evidence="1">
    <location>
        <begin position="409"/>
        <end position="430"/>
    </location>
</feature>
<feature type="region of interest" description="Disordered" evidence="1">
    <location>
        <begin position="296"/>
        <end position="321"/>
    </location>
</feature>
<feature type="compositionally biased region" description="Polar residues" evidence="1">
    <location>
        <begin position="298"/>
        <end position="309"/>
    </location>
</feature>